<dbReference type="AlphaFoldDB" id="A0A9P5TTJ5"/>
<keyword evidence="2" id="KW-1185">Reference proteome</keyword>
<dbReference type="Pfam" id="PF00657">
    <property type="entry name" value="Lipase_GDSL"/>
    <property type="match status" value="1"/>
</dbReference>
<gene>
    <name evidence="1" type="ORF">CPB84DRAFT_1672002</name>
</gene>
<sequence>MWNGFAGVRRLIIFGDSYSAVQFTPRVPGNSAGRPTAQQPLGVEFPGYTFNEDGLPNWVGHLISKHCPEPRFNPNGEQGEEWIKSPLLVHDYAKGGDIVQGIQRQFERLFLPDLSKRPDWAPWTESQTLFITWVGINDCALGLDPRSTIKHLFSIQEKLFEIGARNFMFIDVPTVHRIPLQSDRQSRVQALCENWNQVLRQETNEFHKKHKDATVLLFSAWKVFDTLLDDPGKLGFDPEDVHRRGGSIWVDHLHPTSKVHSYMAQCIAVFLHNIPSNPGLSI</sequence>
<accession>A0A9P5TTJ5</accession>
<reference evidence="1" key="1">
    <citation type="submission" date="2020-11" db="EMBL/GenBank/DDBJ databases">
        <authorList>
            <consortium name="DOE Joint Genome Institute"/>
            <person name="Ahrendt S."/>
            <person name="Riley R."/>
            <person name="Andreopoulos W."/>
            <person name="LaButti K."/>
            <person name="Pangilinan J."/>
            <person name="Ruiz-duenas F.J."/>
            <person name="Barrasa J.M."/>
            <person name="Sanchez-Garcia M."/>
            <person name="Camarero S."/>
            <person name="Miyauchi S."/>
            <person name="Serrano A."/>
            <person name="Linde D."/>
            <person name="Babiker R."/>
            <person name="Drula E."/>
            <person name="Ayuso-Fernandez I."/>
            <person name="Pacheco R."/>
            <person name="Padilla G."/>
            <person name="Ferreira P."/>
            <person name="Barriuso J."/>
            <person name="Kellner H."/>
            <person name="Castanera R."/>
            <person name="Alfaro M."/>
            <person name="Ramirez L."/>
            <person name="Pisabarro A.G."/>
            <person name="Kuo A."/>
            <person name="Tritt A."/>
            <person name="Lipzen A."/>
            <person name="He G."/>
            <person name="Yan M."/>
            <person name="Ng V."/>
            <person name="Cullen D."/>
            <person name="Martin F."/>
            <person name="Rosso M.-N."/>
            <person name="Henrissat B."/>
            <person name="Hibbett D."/>
            <person name="Martinez A.T."/>
            <person name="Grigoriev I.V."/>
        </authorList>
    </citation>
    <scope>NUCLEOTIDE SEQUENCE</scope>
    <source>
        <strain evidence="1">AH 44721</strain>
    </source>
</reference>
<dbReference type="OrthoDB" id="1600564at2759"/>
<dbReference type="EMBL" id="JADNYJ010000005">
    <property type="protein sequence ID" value="KAF8910985.1"/>
    <property type="molecule type" value="Genomic_DNA"/>
</dbReference>
<name>A0A9P5TTJ5_GYMJU</name>
<dbReference type="InterPro" id="IPR036514">
    <property type="entry name" value="SGNH_hydro_sf"/>
</dbReference>
<organism evidence="1 2">
    <name type="scientific">Gymnopilus junonius</name>
    <name type="common">Spectacular rustgill mushroom</name>
    <name type="synonym">Gymnopilus spectabilis subsp. junonius</name>
    <dbReference type="NCBI Taxonomy" id="109634"/>
    <lineage>
        <taxon>Eukaryota</taxon>
        <taxon>Fungi</taxon>
        <taxon>Dikarya</taxon>
        <taxon>Basidiomycota</taxon>
        <taxon>Agaricomycotina</taxon>
        <taxon>Agaricomycetes</taxon>
        <taxon>Agaricomycetidae</taxon>
        <taxon>Agaricales</taxon>
        <taxon>Agaricineae</taxon>
        <taxon>Hymenogastraceae</taxon>
        <taxon>Gymnopilus</taxon>
    </lineage>
</organism>
<protein>
    <recommendedName>
        <fullName evidence="3">Carbohydrate esterase family 16 protein</fullName>
    </recommendedName>
</protein>
<dbReference type="Gene3D" id="3.40.50.1110">
    <property type="entry name" value="SGNH hydrolase"/>
    <property type="match status" value="1"/>
</dbReference>
<comment type="caution">
    <text evidence="1">The sequence shown here is derived from an EMBL/GenBank/DDBJ whole genome shotgun (WGS) entry which is preliminary data.</text>
</comment>
<dbReference type="InterPro" id="IPR001087">
    <property type="entry name" value="GDSL"/>
</dbReference>
<dbReference type="GO" id="GO:0016788">
    <property type="term" value="F:hydrolase activity, acting on ester bonds"/>
    <property type="evidence" value="ECO:0007669"/>
    <property type="project" value="InterPro"/>
</dbReference>
<dbReference type="SUPFAM" id="SSF52266">
    <property type="entry name" value="SGNH hydrolase"/>
    <property type="match status" value="1"/>
</dbReference>
<proteinExistence type="predicted"/>
<evidence type="ECO:0008006" key="3">
    <source>
        <dbReference type="Google" id="ProtNLM"/>
    </source>
</evidence>
<dbReference type="Proteomes" id="UP000724874">
    <property type="component" value="Unassembled WGS sequence"/>
</dbReference>
<evidence type="ECO:0000313" key="2">
    <source>
        <dbReference type="Proteomes" id="UP000724874"/>
    </source>
</evidence>
<evidence type="ECO:0000313" key="1">
    <source>
        <dbReference type="EMBL" id="KAF8910985.1"/>
    </source>
</evidence>